<feature type="domain" description="Aminotransferase class I/classII large" evidence="7">
    <location>
        <begin position="34"/>
        <end position="352"/>
    </location>
</feature>
<comment type="similarity">
    <text evidence="2">Belongs to the class-II pyridoxal-phosphate-dependent aminotransferase family. Histidinol-phosphate aminotransferase subfamily.</text>
</comment>
<evidence type="ECO:0000256" key="6">
    <source>
        <dbReference type="RuleBase" id="RU003693"/>
    </source>
</evidence>
<gene>
    <name evidence="8" type="ORF">MFU01_72650</name>
    <name evidence="9" type="ORF">SAMN05443572_107385</name>
</gene>
<keyword evidence="10" id="KW-1185">Reference proteome</keyword>
<keyword evidence="5 6" id="KW-0663">Pyridoxal phosphate</keyword>
<evidence type="ECO:0000256" key="1">
    <source>
        <dbReference type="ARBA" id="ARBA00001933"/>
    </source>
</evidence>
<dbReference type="InterPro" id="IPR015421">
    <property type="entry name" value="PyrdxlP-dep_Trfase_major"/>
</dbReference>
<dbReference type="InterPro" id="IPR001917">
    <property type="entry name" value="Aminotrans_II_pyridoxalP_BS"/>
</dbReference>
<evidence type="ECO:0000313" key="8">
    <source>
        <dbReference type="EMBL" id="GEN12228.1"/>
    </source>
</evidence>
<accession>A0A511TGB3</accession>
<dbReference type="InterPro" id="IPR004839">
    <property type="entry name" value="Aminotransferase_I/II_large"/>
</dbReference>
<proteinExistence type="inferred from homology"/>
<dbReference type="PROSITE" id="PS00599">
    <property type="entry name" value="AA_TRANSFER_CLASS_2"/>
    <property type="match status" value="1"/>
</dbReference>
<dbReference type="CDD" id="cd00609">
    <property type="entry name" value="AAT_like"/>
    <property type="match status" value="1"/>
</dbReference>
<dbReference type="EMBL" id="FOIB01000007">
    <property type="protein sequence ID" value="SEU27112.1"/>
    <property type="molecule type" value="Genomic_DNA"/>
</dbReference>
<keyword evidence="4 8" id="KW-0808">Transferase</keyword>
<evidence type="ECO:0000313" key="11">
    <source>
        <dbReference type="Proteomes" id="UP000321514"/>
    </source>
</evidence>
<dbReference type="STRING" id="1334629.MFUL124B02_21335"/>
<dbReference type="Proteomes" id="UP000183760">
    <property type="component" value="Unassembled WGS sequence"/>
</dbReference>
<dbReference type="PANTHER" id="PTHR43643:SF2">
    <property type="entry name" value="INDUCIBLE LYSINE DECARBOXYLASE"/>
    <property type="match status" value="1"/>
</dbReference>
<reference evidence="9 10" key="1">
    <citation type="submission" date="2016-10" db="EMBL/GenBank/DDBJ databases">
        <authorList>
            <person name="Varghese N."/>
            <person name="Submissions S."/>
        </authorList>
    </citation>
    <scope>NUCLEOTIDE SEQUENCE [LARGE SCALE GENOMIC DNA]</scope>
    <source>
        <strain evidence="9 10">DSM 16525</strain>
    </source>
</reference>
<dbReference type="Pfam" id="PF00155">
    <property type="entry name" value="Aminotran_1_2"/>
    <property type="match status" value="1"/>
</dbReference>
<protein>
    <submittedName>
        <fullName evidence="8">Histidinol-phosphate aminotransferase</fullName>
    </submittedName>
</protein>
<dbReference type="GO" id="GO:0030170">
    <property type="term" value="F:pyridoxal phosphate binding"/>
    <property type="evidence" value="ECO:0007669"/>
    <property type="project" value="InterPro"/>
</dbReference>
<evidence type="ECO:0000256" key="2">
    <source>
        <dbReference type="ARBA" id="ARBA00007970"/>
    </source>
</evidence>
<dbReference type="InterPro" id="IPR050106">
    <property type="entry name" value="HistidinolP_aminotransfase"/>
</dbReference>
<comment type="cofactor">
    <cofactor evidence="1 6">
        <name>pyridoxal 5'-phosphate</name>
        <dbReference type="ChEBI" id="CHEBI:597326"/>
    </cofactor>
</comment>
<dbReference type="RefSeq" id="WP_046713663.1">
    <property type="nucleotide sequence ID" value="NZ_BJXR01000059.1"/>
</dbReference>
<keyword evidence="3 8" id="KW-0032">Aminotransferase</keyword>
<dbReference type="InterPro" id="IPR015422">
    <property type="entry name" value="PyrdxlP-dep_Trfase_small"/>
</dbReference>
<dbReference type="EMBL" id="BJXR01000059">
    <property type="protein sequence ID" value="GEN12228.1"/>
    <property type="molecule type" value="Genomic_DNA"/>
</dbReference>
<dbReference type="SUPFAM" id="SSF53383">
    <property type="entry name" value="PLP-dependent transferases"/>
    <property type="match status" value="1"/>
</dbReference>
<dbReference type="AlphaFoldDB" id="A0A511TGB3"/>
<evidence type="ECO:0000256" key="3">
    <source>
        <dbReference type="ARBA" id="ARBA00022576"/>
    </source>
</evidence>
<comment type="caution">
    <text evidence="8">The sequence shown here is derived from an EMBL/GenBank/DDBJ whole genome shotgun (WGS) entry which is preliminary data.</text>
</comment>
<dbReference type="OrthoDB" id="9813612at2"/>
<evidence type="ECO:0000313" key="10">
    <source>
        <dbReference type="Proteomes" id="UP000183760"/>
    </source>
</evidence>
<sequence length="363" mass="39843">MPPSFSHLVASLNLSQPFPGRRELERKRGRPYRLRLGANECLFGMSPAVSRVLATRGGELPYYSDPAQLELRTAIAQGRGLTHEHVVVAEGIEGLLGLFTRAYLDPGDTAVTSLGGYPSFDYYVRGCGGRLVHVPYTRAGWNDLDALVDAARRQRAKLLYLANPDNPTGTHHGPAELERLLDQLPEECLLLLDEAYVEFADPGSVLPFTRSRPHLVRLRTFSKAYGLAAARVGYALASPEQVSTLDRIRQHFAVSQLSQELALAAWRDVDFLGQVIGATREGREHYAELARRVGATVLPSSANFVSFDFGGTTRARAVARWLDEKDILVRHPSEPFGQLVRITVGPLAARELLAEVLASAPSP</sequence>
<dbReference type="Gene3D" id="3.40.640.10">
    <property type="entry name" value="Type I PLP-dependent aspartate aminotransferase-like (Major domain)"/>
    <property type="match status" value="1"/>
</dbReference>
<evidence type="ECO:0000256" key="4">
    <source>
        <dbReference type="ARBA" id="ARBA00022679"/>
    </source>
</evidence>
<evidence type="ECO:0000256" key="5">
    <source>
        <dbReference type="ARBA" id="ARBA00022898"/>
    </source>
</evidence>
<dbReference type="GO" id="GO:0008483">
    <property type="term" value="F:transaminase activity"/>
    <property type="evidence" value="ECO:0007669"/>
    <property type="project" value="UniProtKB-KW"/>
</dbReference>
<name>A0A511TGB3_MYXFU</name>
<evidence type="ECO:0000259" key="7">
    <source>
        <dbReference type="Pfam" id="PF00155"/>
    </source>
</evidence>
<reference evidence="8 11" key="2">
    <citation type="submission" date="2019-07" db="EMBL/GenBank/DDBJ databases">
        <title>Whole genome shotgun sequence of Myxococcus fulvus NBRC 100333.</title>
        <authorList>
            <person name="Hosoyama A."/>
            <person name="Uohara A."/>
            <person name="Ohji S."/>
            <person name="Ichikawa N."/>
        </authorList>
    </citation>
    <scope>NUCLEOTIDE SEQUENCE [LARGE SCALE GENOMIC DNA]</scope>
    <source>
        <strain evidence="8 11">NBRC 100333</strain>
    </source>
</reference>
<dbReference type="Gene3D" id="3.90.1150.10">
    <property type="entry name" value="Aspartate Aminotransferase, domain 1"/>
    <property type="match status" value="1"/>
</dbReference>
<organism evidence="8 11">
    <name type="scientific">Myxococcus fulvus</name>
    <dbReference type="NCBI Taxonomy" id="33"/>
    <lineage>
        <taxon>Bacteria</taxon>
        <taxon>Pseudomonadati</taxon>
        <taxon>Myxococcota</taxon>
        <taxon>Myxococcia</taxon>
        <taxon>Myxococcales</taxon>
        <taxon>Cystobacterineae</taxon>
        <taxon>Myxococcaceae</taxon>
        <taxon>Myxococcus</taxon>
    </lineage>
</organism>
<evidence type="ECO:0000313" key="9">
    <source>
        <dbReference type="EMBL" id="SEU27112.1"/>
    </source>
</evidence>
<dbReference type="Proteomes" id="UP000321514">
    <property type="component" value="Unassembled WGS sequence"/>
</dbReference>
<dbReference type="InterPro" id="IPR015424">
    <property type="entry name" value="PyrdxlP-dep_Trfase"/>
</dbReference>
<dbReference type="PANTHER" id="PTHR43643">
    <property type="entry name" value="HISTIDINOL-PHOSPHATE AMINOTRANSFERASE 2"/>
    <property type="match status" value="1"/>
</dbReference>